<name>A0A9D1DFY8_9FIRM</name>
<evidence type="ECO:0000313" key="2">
    <source>
        <dbReference type="EMBL" id="HIR47804.1"/>
    </source>
</evidence>
<dbReference type="Proteomes" id="UP000824242">
    <property type="component" value="Unassembled WGS sequence"/>
</dbReference>
<proteinExistence type="predicted"/>
<evidence type="ECO:0000259" key="1">
    <source>
        <dbReference type="Pfam" id="PF15919"/>
    </source>
</evidence>
<comment type="caution">
    <text evidence="2">The sequence shown here is derived from an EMBL/GenBank/DDBJ whole genome shotgun (WGS) entry which is preliminary data.</text>
</comment>
<evidence type="ECO:0000313" key="3">
    <source>
        <dbReference type="Proteomes" id="UP000824242"/>
    </source>
</evidence>
<organism evidence="2 3">
    <name type="scientific">Candidatus Caccousia avicola</name>
    <dbReference type="NCBI Taxonomy" id="2840721"/>
    <lineage>
        <taxon>Bacteria</taxon>
        <taxon>Bacillati</taxon>
        <taxon>Bacillota</taxon>
        <taxon>Clostridia</taxon>
        <taxon>Eubacteriales</taxon>
        <taxon>Oscillospiraceae</taxon>
        <taxon>Oscillospiraceae incertae sedis</taxon>
        <taxon>Candidatus Caccousia</taxon>
    </lineage>
</organism>
<dbReference type="Gene3D" id="3.30.160.250">
    <property type="match status" value="1"/>
</dbReference>
<gene>
    <name evidence="2" type="ORF">IAB89_09170</name>
</gene>
<protein>
    <submittedName>
        <fullName evidence="2">Type II toxin-antitoxin system HicB family antitoxin</fullName>
    </submittedName>
</protein>
<dbReference type="EMBL" id="DVGZ01000100">
    <property type="protein sequence ID" value="HIR47804.1"/>
    <property type="molecule type" value="Genomic_DNA"/>
</dbReference>
<dbReference type="AlphaFoldDB" id="A0A9D1DFY8"/>
<sequence>MKYVYPAIFTPLENGEFDVQIPALPGCRTCGTDLADAIFMAEDAASMWLWDAESHGEPIPAAGEAPAIESPQFISYVAADTDAYRRRNDNRAVKKTLTIPSWLNAQAEQAGVNFSQLLQEALKEKLQIN</sequence>
<dbReference type="InterPro" id="IPR035069">
    <property type="entry name" value="TTHA1013/TTHA0281-like"/>
</dbReference>
<dbReference type="Pfam" id="PF15919">
    <property type="entry name" value="HicB_lk_antitox"/>
    <property type="match status" value="1"/>
</dbReference>
<dbReference type="SUPFAM" id="SSF143100">
    <property type="entry name" value="TTHA1013/TTHA0281-like"/>
    <property type="match status" value="1"/>
</dbReference>
<reference evidence="2" key="1">
    <citation type="submission" date="2020-10" db="EMBL/GenBank/DDBJ databases">
        <authorList>
            <person name="Gilroy R."/>
        </authorList>
    </citation>
    <scope>NUCLEOTIDE SEQUENCE</scope>
    <source>
        <strain evidence="2">ChiSxjej1B13-7958</strain>
    </source>
</reference>
<reference evidence="2" key="2">
    <citation type="journal article" date="2021" name="PeerJ">
        <title>Extensive microbial diversity within the chicken gut microbiome revealed by metagenomics and culture.</title>
        <authorList>
            <person name="Gilroy R."/>
            <person name="Ravi A."/>
            <person name="Getino M."/>
            <person name="Pursley I."/>
            <person name="Horton D.L."/>
            <person name="Alikhan N.F."/>
            <person name="Baker D."/>
            <person name="Gharbi K."/>
            <person name="Hall N."/>
            <person name="Watson M."/>
            <person name="Adriaenssens E.M."/>
            <person name="Foster-Nyarko E."/>
            <person name="Jarju S."/>
            <person name="Secka A."/>
            <person name="Antonio M."/>
            <person name="Oren A."/>
            <person name="Chaudhuri R.R."/>
            <person name="La Ragione R."/>
            <person name="Hildebrand F."/>
            <person name="Pallen M.J."/>
        </authorList>
    </citation>
    <scope>NUCLEOTIDE SEQUENCE</scope>
    <source>
        <strain evidence="2">ChiSxjej1B13-7958</strain>
    </source>
</reference>
<accession>A0A9D1DFY8</accession>
<dbReference type="InterPro" id="IPR031807">
    <property type="entry name" value="HicB-like"/>
</dbReference>
<feature type="domain" description="HicB-like antitoxin of toxin-antitoxin system" evidence="1">
    <location>
        <begin position="5"/>
        <end position="111"/>
    </location>
</feature>